<dbReference type="EMBL" id="MK072464">
    <property type="protein sequence ID" value="AYV85643.1"/>
    <property type="molecule type" value="Genomic_DNA"/>
</dbReference>
<accession>A0A3G5AIM3</accession>
<name>A0A3G5AIM3_9VIRU</name>
<proteinExistence type="predicted"/>
<gene>
    <name evidence="1" type="ORF">Satyrvirus28_1</name>
</gene>
<protein>
    <submittedName>
        <fullName evidence="1">Uncharacterized protein</fullName>
    </submittedName>
</protein>
<evidence type="ECO:0000313" key="1">
    <source>
        <dbReference type="EMBL" id="AYV85643.1"/>
    </source>
</evidence>
<sequence length="256" mass="31210">MDSKKELSSLDKTRMINIYFMSWRVDTYFIFRELTEEQIDIIYKSYCNLEKDLNADIEQSNDPIVLRYYALYFMFRRDVKRMLKYVKLSFKQCDERAFELPICYHFKVSQNDFSHNKITKYYEKIINPHIMTMFQFIQINISDNLEISLKHIPFILERITRKLDHETITRIVYDFYTIYLCKLSLIRDEYLNTIRNSNSINAINLLKYPPYAQVLNECRLLMVKYGWIFKIACIKNLRNKWICLTLLKKYKELKDT</sequence>
<reference evidence="1" key="1">
    <citation type="submission" date="2018-10" db="EMBL/GenBank/DDBJ databases">
        <title>Hidden diversity of soil giant viruses.</title>
        <authorList>
            <person name="Schulz F."/>
            <person name="Alteio L."/>
            <person name="Goudeau D."/>
            <person name="Ryan E.M."/>
            <person name="Malmstrom R.R."/>
            <person name="Blanchard J."/>
            <person name="Woyke T."/>
        </authorList>
    </citation>
    <scope>NUCLEOTIDE SEQUENCE</scope>
    <source>
        <strain evidence="1">SAV1</strain>
    </source>
</reference>
<organism evidence="1">
    <name type="scientific">Satyrvirus sp</name>
    <dbReference type="NCBI Taxonomy" id="2487771"/>
    <lineage>
        <taxon>Viruses</taxon>
        <taxon>Varidnaviria</taxon>
        <taxon>Bamfordvirae</taxon>
        <taxon>Nucleocytoviricota</taxon>
        <taxon>Megaviricetes</taxon>
        <taxon>Imitervirales</taxon>
        <taxon>Mimiviridae</taxon>
        <taxon>Megamimivirinae</taxon>
    </lineage>
</organism>